<keyword evidence="2" id="KW-0032">Aminotransferase</keyword>
<dbReference type="FunFam" id="3.90.1150.10:FF:000166">
    <property type="entry name" value="Kynurenine/alpha-aminoadipate aminotransferase, mitochondrial"/>
    <property type="match status" value="1"/>
</dbReference>
<dbReference type="SUPFAM" id="SSF53383">
    <property type="entry name" value="PLP-dependent transferases"/>
    <property type="match status" value="1"/>
</dbReference>
<evidence type="ECO:0000259" key="5">
    <source>
        <dbReference type="Pfam" id="PF00155"/>
    </source>
</evidence>
<dbReference type="InterPro" id="IPR004839">
    <property type="entry name" value="Aminotransferase_I/II_large"/>
</dbReference>
<dbReference type="InterPro" id="IPR050859">
    <property type="entry name" value="Class-I_PLP-dep_aminotransf"/>
</dbReference>
<keyword evidence="4" id="KW-0663">Pyridoxal phosphate</keyword>
<dbReference type="GO" id="GO:0030170">
    <property type="term" value="F:pyridoxal phosphate binding"/>
    <property type="evidence" value="ECO:0007669"/>
    <property type="project" value="InterPro"/>
</dbReference>
<dbReference type="CDD" id="cd00609">
    <property type="entry name" value="AAT_like"/>
    <property type="match status" value="1"/>
</dbReference>
<keyword evidence="6" id="KW-1185">Reference proteome</keyword>
<dbReference type="Pfam" id="PF00155">
    <property type="entry name" value="Aminotran_1_2"/>
    <property type="match status" value="1"/>
</dbReference>
<dbReference type="RefSeq" id="XP_011502054.1">
    <property type="nucleotide sequence ID" value="XM_011503752.1"/>
</dbReference>
<dbReference type="GeneID" id="105365557"/>
<evidence type="ECO:0000313" key="7">
    <source>
        <dbReference type="RefSeq" id="XP_011502054.1"/>
    </source>
</evidence>
<evidence type="ECO:0000256" key="2">
    <source>
        <dbReference type="ARBA" id="ARBA00022576"/>
    </source>
</evidence>
<evidence type="ECO:0000256" key="1">
    <source>
        <dbReference type="ARBA" id="ARBA00001933"/>
    </source>
</evidence>
<dbReference type="Proteomes" id="UP000695007">
    <property type="component" value="Unplaced"/>
</dbReference>
<dbReference type="PANTHER" id="PTHR42790:SF19">
    <property type="entry name" value="KYNURENINE_ALPHA-AMINOADIPATE AMINOTRANSFERASE, MITOCHONDRIAL"/>
    <property type="match status" value="1"/>
</dbReference>
<evidence type="ECO:0000256" key="3">
    <source>
        <dbReference type="ARBA" id="ARBA00022679"/>
    </source>
</evidence>
<dbReference type="GO" id="GO:1901605">
    <property type="term" value="P:alpha-amino acid metabolic process"/>
    <property type="evidence" value="ECO:0007669"/>
    <property type="project" value="TreeGrafter"/>
</dbReference>
<proteinExistence type="predicted"/>
<keyword evidence="3" id="KW-0808">Transferase</keyword>
<dbReference type="KEGG" id="csol:105365557"/>
<reference evidence="7" key="1">
    <citation type="submission" date="2025-08" db="UniProtKB">
        <authorList>
            <consortium name="RefSeq"/>
        </authorList>
    </citation>
    <scope>IDENTIFICATION</scope>
</reference>
<dbReference type="InterPro" id="IPR015424">
    <property type="entry name" value="PyrdxlP-dep_Trfase"/>
</dbReference>
<dbReference type="InterPro" id="IPR015421">
    <property type="entry name" value="PyrdxlP-dep_Trfase_major"/>
</dbReference>
<protein>
    <submittedName>
        <fullName evidence="7">Kynurenine/alpha-aminoadipate aminotransferase, mitochondrial-like</fullName>
    </submittedName>
</protein>
<evidence type="ECO:0000313" key="6">
    <source>
        <dbReference type="Proteomes" id="UP000695007"/>
    </source>
</evidence>
<feature type="domain" description="Aminotransferase class I/classII large" evidence="5">
    <location>
        <begin position="71"/>
        <end position="404"/>
    </location>
</feature>
<dbReference type="AlphaFoldDB" id="A0AAJ6YPV1"/>
<evidence type="ECO:0000256" key="4">
    <source>
        <dbReference type="ARBA" id="ARBA00022898"/>
    </source>
</evidence>
<dbReference type="PANTHER" id="PTHR42790">
    <property type="entry name" value="AMINOTRANSFERASE"/>
    <property type="match status" value="1"/>
</dbReference>
<organism evidence="6 7">
    <name type="scientific">Ceratosolen solmsi marchali</name>
    <dbReference type="NCBI Taxonomy" id="326594"/>
    <lineage>
        <taxon>Eukaryota</taxon>
        <taxon>Metazoa</taxon>
        <taxon>Ecdysozoa</taxon>
        <taxon>Arthropoda</taxon>
        <taxon>Hexapoda</taxon>
        <taxon>Insecta</taxon>
        <taxon>Pterygota</taxon>
        <taxon>Neoptera</taxon>
        <taxon>Endopterygota</taxon>
        <taxon>Hymenoptera</taxon>
        <taxon>Apocrita</taxon>
        <taxon>Proctotrupomorpha</taxon>
        <taxon>Chalcidoidea</taxon>
        <taxon>Agaonidae</taxon>
        <taxon>Agaoninae</taxon>
        <taxon>Ceratosolen</taxon>
    </lineage>
</organism>
<gene>
    <name evidence="7" type="primary">LOC105365557</name>
</gene>
<dbReference type="Gene3D" id="3.40.640.10">
    <property type="entry name" value="Type I PLP-dependent aspartate aminotransferase-like (Major domain)"/>
    <property type="match status" value="1"/>
</dbReference>
<dbReference type="GO" id="GO:0016212">
    <property type="term" value="F:kynurenine-oxoglutarate transaminase activity"/>
    <property type="evidence" value="ECO:0007669"/>
    <property type="project" value="TreeGrafter"/>
</dbReference>
<sequence length="415" mass="47292">MNYEKFLTTITKKRKPNLIRHLTAASLKNPTALNFAGGMPNTAMFPFKEISVTYSDDMRKVLTGTDLFSALQYGPTAGYLPLQKKWREFQCKWHSLQYDNWDVCFTTGSMEGCSKILEMIIEKGEPLMLQSPTFVGIIGTVVPMQSDLIPIRMDDDGALPNDIVNACEERIKSNRPLPKLLYVNPTGANPVGTVYTNERKEKIYKLAQKYDFLILEDDPYYFLHFLDENPRSFLSMDTDGRVLRLDSFSKIISAGLRLGVVTGPQPLLEKLALHINCSTIHASALSQMLVYSLLSSWNDDDVQAHFTKIQKFYRDKRDIMLKAIEKHFTGIAEWSVPRGGMFVWLKITVLEDTYDLAMIKCMMQDLYILPGHCFYPKNDETCQYLRLAYSHIKSEVVEEAISKIAAIIRSTAANK</sequence>
<name>A0AAJ6YPV1_9HYME</name>
<accession>A0AAJ6YPV1</accession>
<comment type="cofactor">
    <cofactor evidence="1">
        <name>pyridoxal 5'-phosphate</name>
        <dbReference type="ChEBI" id="CHEBI:597326"/>
    </cofactor>
</comment>